<keyword evidence="1" id="KW-0812">Transmembrane</keyword>
<organism evidence="2 3">
    <name type="scientific">Cucumis melo var. makuwa</name>
    <name type="common">Oriental melon</name>
    <dbReference type="NCBI Taxonomy" id="1194695"/>
    <lineage>
        <taxon>Eukaryota</taxon>
        <taxon>Viridiplantae</taxon>
        <taxon>Streptophyta</taxon>
        <taxon>Embryophyta</taxon>
        <taxon>Tracheophyta</taxon>
        <taxon>Spermatophyta</taxon>
        <taxon>Magnoliopsida</taxon>
        <taxon>eudicotyledons</taxon>
        <taxon>Gunneridae</taxon>
        <taxon>Pentapetalae</taxon>
        <taxon>rosids</taxon>
        <taxon>fabids</taxon>
        <taxon>Cucurbitales</taxon>
        <taxon>Cucurbitaceae</taxon>
        <taxon>Benincaseae</taxon>
        <taxon>Cucumis</taxon>
    </lineage>
</organism>
<dbReference type="AlphaFoldDB" id="A0A5A7VK27"/>
<protein>
    <submittedName>
        <fullName evidence="2">Cytochrome b-c1 complex subunit Rieske-4</fullName>
    </submittedName>
</protein>
<comment type="caution">
    <text evidence="2">The sequence shown here is derived from an EMBL/GenBank/DDBJ whole genome shotgun (WGS) entry which is preliminary data.</text>
</comment>
<accession>A0A5A7VK27</accession>
<reference evidence="2 3" key="1">
    <citation type="submission" date="2019-08" db="EMBL/GenBank/DDBJ databases">
        <title>Draft genome sequences of two oriental melons (Cucumis melo L. var makuwa).</title>
        <authorList>
            <person name="Kwon S.-Y."/>
        </authorList>
    </citation>
    <scope>NUCLEOTIDE SEQUENCE [LARGE SCALE GENOMIC DNA]</scope>
    <source>
        <strain evidence="3">cv. SW 3</strain>
        <tissue evidence="2">Leaf</tissue>
    </source>
</reference>
<sequence length="122" mass="13539">MTVTRVGCQKFAGGVTGGGGRRLAGDNHRVVSESWSTNFPTLETNTFRVKEWPTIASSLPGSHNILDSADSNDFRSAGFFNTFPIRPHFDRNSRERKISIWLALAVAALSTFIFVDLLFDLF</sequence>
<dbReference type="Proteomes" id="UP000321393">
    <property type="component" value="Unassembled WGS sequence"/>
</dbReference>
<name>A0A5A7VK27_CUCMM</name>
<keyword evidence="1" id="KW-1133">Transmembrane helix</keyword>
<dbReference type="EMBL" id="SSTE01000903">
    <property type="protein sequence ID" value="KAA0066085.1"/>
    <property type="molecule type" value="Genomic_DNA"/>
</dbReference>
<evidence type="ECO:0000313" key="2">
    <source>
        <dbReference type="EMBL" id="KAA0066085.1"/>
    </source>
</evidence>
<proteinExistence type="predicted"/>
<keyword evidence="1" id="KW-0472">Membrane</keyword>
<evidence type="ECO:0000256" key="1">
    <source>
        <dbReference type="SAM" id="Phobius"/>
    </source>
</evidence>
<feature type="transmembrane region" description="Helical" evidence="1">
    <location>
        <begin position="98"/>
        <end position="119"/>
    </location>
</feature>
<evidence type="ECO:0000313" key="3">
    <source>
        <dbReference type="Proteomes" id="UP000321393"/>
    </source>
</evidence>
<gene>
    <name evidence="2" type="ORF">E6C27_scaffold21G00710</name>
</gene>